<gene>
    <name evidence="1" type="ORF">EV182_000574</name>
</gene>
<sequence length="185" mass="20571">MPRFVLNTRIQNACFIALKCLGNCTKDRDQVKELERIRSLRLEDMGDIHKCDDPKAYTDPELEERLANIQKQIEEIEYQSMVSDVAGRCHMSHRAANLNLVVPGVTRIGKEYSGTIPGAGDARSFAEDLREANKQATVIINILFSVLGVGFAVFYASYTVTSDVGMGRAKAGQAKGQTTKHLRHE</sequence>
<comment type="caution">
    <text evidence="1">The sequence shown here is derived from an EMBL/GenBank/DDBJ whole genome shotgun (WGS) entry which is preliminary data.</text>
</comment>
<dbReference type="EMBL" id="JAMZIH010000031">
    <property type="protein sequence ID" value="KAJ1680156.1"/>
    <property type="molecule type" value="Genomic_DNA"/>
</dbReference>
<reference evidence="1" key="1">
    <citation type="submission" date="2022-06" db="EMBL/GenBank/DDBJ databases">
        <title>Phylogenomic reconstructions and comparative analyses of Kickxellomycotina fungi.</title>
        <authorList>
            <person name="Reynolds N.K."/>
            <person name="Stajich J.E."/>
            <person name="Barry K."/>
            <person name="Grigoriev I.V."/>
            <person name="Crous P."/>
            <person name="Smith M.E."/>
        </authorList>
    </citation>
    <scope>NUCLEOTIDE SEQUENCE</scope>
    <source>
        <strain evidence="1">RSA 2271</strain>
    </source>
</reference>
<proteinExistence type="predicted"/>
<name>A0ACC1HXU8_9FUNG</name>
<protein>
    <submittedName>
        <fullName evidence="1">Uncharacterized protein</fullName>
    </submittedName>
</protein>
<evidence type="ECO:0000313" key="2">
    <source>
        <dbReference type="Proteomes" id="UP001145114"/>
    </source>
</evidence>
<organism evidence="1 2">
    <name type="scientific">Spiromyces aspiralis</name>
    <dbReference type="NCBI Taxonomy" id="68401"/>
    <lineage>
        <taxon>Eukaryota</taxon>
        <taxon>Fungi</taxon>
        <taxon>Fungi incertae sedis</taxon>
        <taxon>Zoopagomycota</taxon>
        <taxon>Kickxellomycotina</taxon>
        <taxon>Kickxellomycetes</taxon>
        <taxon>Kickxellales</taxon>
        <taxon>Kickxellaceae</taxon>
        <taxon>Spiromyces</taxon>
    </lineage>
</organism>
<keyword evidence="2" id="KW-1185">Reference proteome</keyword>
<accession>A0ACC1HXU8</accession>
<dbReference type="Proteomes" id="UP001145114">
    <property type="component" value="Unassembled WGS sequence"/>
</dbReference>
<evidence type="ECO:0000313" key="1">
    <source>
        <dbReference type="EMBL" id="KAJ1680156.1"/>
    </source>
</evidence>